<sequence>MLGFNFLDGNFLNPPQAAQTDENFLKIESRKGNLYGAPNLSERYFKSAVDFKFVFPPHFIRRKNKMGSLLCRLCVIEFVGNFRLFERSEFRKFPLSKFNGTKD</sequence>
<evidence type="ECO:0000313" key="2">
    <source>
        <dbReference type="Proteomes" id="UP000189433"/>
    </source>
</evidence>
<dbReference type="AlphaFoldDB" id="A0A1V3IME8"/>
<dbReference type="Proteomes" id="UP000189433">
    <property type="component" value="Unassembled WGS sequence"/>
</dbReference>
<dbReference type="EMBL" id="MLHJ01000039">
    <property type="protein sequence ID" value="OOF43353.1"/>
    <property type="molecule type" value="Genomic_DNA"/>
</dbReference>
<organism evidence="1 2">
    <name type="scientific">Rodentibacter rarus</name>
    <dbReference type="NCBI Taxonomy" id="1908260"/>
    <lineage>
        <taxon>Bacteria</taxon>
        <taxon>Pseudomonadati</taxon>
        <taxon>Pseudomonadota</taxon>
        <taxon>Gammaproteobacteria</taxon>
        <taxon>Pasteurellales</taxon>
        <taxon>Pasteurellaceae</taxon>
        <taxon>Rodentibacter</taxon>
    </lineage>
</organism>
<protein>
    <submittedName>
        <fullName evidence="1">Uncharacterized protein</fullName>
    </submittedName>
</protein>
<accession>A0A1V3IME8</accession>
<evidence type="ECO:0000313" key="1">
    <source>
        <dbReference type="EMBL" id="OOF43353.1"/>
    </source>
</evidence>
<reference evidence="1 2" key="1">
    <citation type="submission" date="2016-10" db="EMBL/GenBank/DDBJ databases">
        <title>Rodentibacter gen. nov. and new species.</title>
        <authorList>
            <person name="Christensen H."/>
        </authorList>
    </citation>
    <scope>NUCLEOTIDE SEQUENCE [LARGE SCALE GENOMIC DNA]</scope>
    <source>
        <strain evidence="1 2">CCUG17206</strain>
    </source>
</reference>
<proteinExistence type="predicted"/>
<comment type="caution">
    <text evidence="1">The sequence shown here is derived from an EMBL/GenBank/DDBJ whole genome shotgun (WGS) entry which is preliminary data.</text>
</comment>
<gene>
    <name evidence="1" type="ORF">BKK50_05125</name>
</gene>
<name>A0A1V3IME8_9PAST</name>
<keyword evidence="2" id="KW-1185">Reference proteome</keyword>